<accession>A0A7L8A133</accession>
<evidence type="ECO:0000313" key="2">
    <source>
        <dbReference type="Proteomes" id="UP000516656"/>
    </source>
</evidence>
<reference evidence="1 2" key="1">
    <citation type="submission" date="2020-09" db="EMBL/GenBank/DDBJ databases">
        <title>Complete, closed and curated genome sequences of Photobacterium damselae subsp. piscicida isolates from Australia indicate localised evolution and additional plasmid-borne pathogenicity mechanisms.</title>
        <authorList>
            <person name="Baseggio L."/>
            <person name="Silayeva O."/>
            <person name="Buller N."/>
            <person name="Landos M."/>
            <person name="Engelstaedter J."/>
            <person name="Barnes A.C."/>
        </authorList>
    </citation>
    <scope>NUCLEOTIDE SEQUENCE [LARGE SCALE GENOMIC DNA]</scope>
    <source>
        <strain evidence="1 2">AS-16-0540-1</strain>
    </source>
</reference>
<dbReference type="EMBL" id="CP061854">
    <property type="protein sequence ID" value="QOD55601.1"/>
    <property type="molecule type" value="Genomic_DNA"/>
</dbReference>
<dbReference type="AlphaFoldDB" id="A0A7L8A133"/>
<dbReference type="Proteomes" id="UP000516656">
    <property type="component" value="Chromosome 1"/>
</dbReference>
<protein>
    <submittedName>
        <fullName evidence="1">Uncharacterized protein</fullName>
    </submittedName>
</protein>
<name>A0A7L8A133_PHODP</name>
<dbReference type="RefSeq" id="WP_191169306.1">
    <property type="nucleotide sequence ID" value="NZ_CP061861.1"/>
</dbReference>
<sequence>MNTKISIIPFSKKRVSFKIWYLISKDGRVEFCQERFNLDTDSVEAYALAEIFKLKGSRMSKTEAMLHINKFVDEWFALQNDKYISKSNKKSFLVDGECHTYSDQGDGSRPNIGMLDFSVNFSEYDINNIRKEALKNRSKYTNDWLIGQGIDPQNKVEYVNWYIKDYCKHKAKHTLVSVYNISKKNRKQTAKTKINTVLKDIENLLNPHVDSYDEDGYITDCHVHGLASMFDPKTGLYLSAKNYGELFQEANLKVEQKFKDVLQQGVALGFHQTNGANSVDELRQFYSDKDGDTEQQVKQHLKILGRSISQVLEQDGSLEQKIAMLNVLGIEMSLDSVRQTQSRSGKFGKDAEQIFNFKDKKTGITFNNYSFSGKDKYAISAYAKKLVSRQKKQNESNKQKNPFDLDKVEAVIQDRLKRTRRFIKSEIETRQIEFQDTDSADLRADKEKFLKELKLEAFKRFSDSLVEVGIVIEVNYQGHLVYWKNNPSDLTKYHDYKSSLFSKDLLGKNIVQEFDLSRDDLIDYGKNDYMAIFQNHKYSKHIKYLEIGESQSKTLDEYYTLWSLNKAKSNTYDYLYDGKTLSILSKKSQRPLIQATQIDDKTIEYSSNTHYPEQAARAIFSHGLDDIRNAEKGTTFTYGMSNPNQPLSEEMKHLHVMIIFSKDKLARERLKVDTSNATGLDELIEKEMDKQLGFAEKAFEKNLAKAIKDKKYNFTNSNALLHLIDNPDIPYSQQERARELLNKQISTLLANDVVNLKSNYVNLDSYISMNHKAINDKANLVRKEKASQQRAMKHH</sequence>
<evidence type="ECO:0000313" key="1">
    <source>
        <dbReference type="EMBL" id="QOD55601.1"/>
    </source>
</evidence>
<proteinExistence type="predicted"/>
<gene>
    <name evidence="1" type="ORF">IC627_09615</name>
</gene>
<organism evidence="1 2">
    <name type="scientific">Photobacterium damsela subsp. piscicida</name>
    <name type="common">Pasteurella piscicida</name>
    <dbReference type="NCBI Taxonomy" id="38294"/>
    <lineage>
        <taxon>Bacteria</taxon>
        <taxon>Pseudomonadati</taxon>
        <taxon>Pseudomonadota</taxon>
        <taxon>Gammaproteobacteria</taxon>
        <taxon>Vibrionales</taxon>
        <taxon>Vibrionaceae</taxon>
        <taxon>Photobacterium</taxon>
    </lineage>
</organism>